<dbReference type="OrthoDB" id="9801841at2"/>
<evidence type="ECO:0000256" key="3">
    <source>
        <dbReference type="ARBA" id="ARBA00022777"/>
    </source>
</evidence>
<evidence type="ECO:0000256" key="7">
    <source>
        <dbReference type="SAM" id="Phobius"/>
    </source>
</evidence>
<dbReference type="PROSITE" id="PS00107">
    <property type="entry name" value="PROTEIN_KINASE_ATP"/>
    <property type="match status" value="1"/>
</dbReference>
<feature type="transmembrane region" description="Helical" evidence="7">
    <location>
        <begin position="459"/>
        <end position="479"/>
    </location>
</feature>
<evidence type="ECO:0000256" key="5">
    <source>
        <dbReference type="PROSITE-ProRule" id="PRU10141"/>
    </source>
</evidence>
<dbReference type="Proteomes" id="UP000003374">
    <property type="component" value="Unassembled WGS sequence"/>
</dbReference>
<keyword evidence="7" id="KW-0812">Transmembrane</keyword>
<sequence length="605" mass="66506">MRRCMADERRAVTDDTGAIEALRRALQRYVGWGDGWEEVFSCLETAARRQGRSPAAILIGWDGPPRLDEEQRRWLLEALSRYAADATVVEATAAPPASDTSVTRIASKSAAHAAADPDRTRSSSSEITSRSLPVGSTPSPPAPTMGAGTGGGERTWAYPADWRDTRSGELGPGSMLKQRFVLEELIGHGGMGAVYRARDLRKVEAEDRDPFVALKLLNDEFRDHPDALVALQREAKKAQTLAHPNISTVYDFDRDGATVFLSMEFLQGAALDRVIRERAAFGLPQKEALRLTDRMARGLAYAHQEGFVHSDFKPGNVFLTKEGNIKILDFGIARAANVPSGDGDQTRFDPATIGAITPAYASPQMHAGEPPEPADDVYALACVAYELLTGRHPFLDSSGRKISADEAMHQGLQPAPIRGVSKRVNRAIARGLAFERAARFVNAGAFLDAVKEPRRLRRFIVPVIGLLVLLVAVSGWIIIHESSVFLSLNDLPPALGESRALILQGNEYMKLGEVAQAHKAYAQAWDSADVRDDVSARARSRLKVIVDRRVDEVIGYYLQQAQREDTDTFTLEVLRLALESLQRGELGMRRQDIERALQQINARLE</sequence>
<dbReference type="Gene3D" id="3.30.200.20">
    <property type="entry name" value="Phosphorylase Kinase, domain 1"/>
    <property type="match status" value="1"/>
</dbReference>
<keyword evidence="2 5" id="KW-0547">Nucleotide-binding</keyword>
<feature type="compositionally biased region" description="Low complexity" evidence="6">
    <location>
        <begin position="122"/>
        <end position="137"/>
    </location>
</feature>
<feature type="domain" description="Protein kinase" evidence="8">
    <location>
        <begin position="180"/>
        <end position="460"/>
    </location>
</feature>
<evidence type="ECO:0000256" key="2">
    <source>
        <dbReference type="ARBA" id="ARBA00022741"/>
    </source>
</evidence>
<evidence type="ECO:0000256" key="6">
    <source>
        <dbReference type="SAM" id="MobiDB-lite"/>
    </source>
</evidence>
<name>A4BPK3_9GAMM</name>
<feature type="binding site" evidence="5">
    <location>
        <position position="215"/>
    </location>
    <ligand>
        <name>ATP</name>
        <dbReference type="ChEBI" id="CHEBI:30616"/>
    </ligand>
</feature>
<dbReference type="Gene3D" id="1.10.510.10">
    <property type="entry name" value="Transferase(Phosphotransferase) domain 1"/>
    <property type="match status" value="1"/>
</dbReference>
<dbReference type="InterPro" id="IPR017441">
    <property type="entry name" value="Protein_kinase_ATP_BS"/>
</dbReference>
<keyword evidence="4 5" id="KW-0067">ATP-binding</keyword>
<dbReference type="PANTHER" id="PTHR43289">
    <property type="entry name" value="MITOGEN-ACTIVATED PROTEIN KINASE KINASE KINASE 20-RELATED"/>
    <property type="match status" value="1"/>
</dbReference>
<dbReference type="EMBL" id="AAOF01000003">
    <property type="protein sequence ID" value="EAR22504.1"/>
    <property type="molecule type" value="Genomic_DNA"/>
</dbReference>
<keyword evidence="7" id="KW-1133">Transmembrane helix</keyword>
<keyword evidence="7" id="KW-0472">Membrane</keyword>
<keyword evidence="10" id="KW-1185">Reference proteome</keyword>
<dbReference type="InterPro" id="IPR000719">
    <property type="entry name" value="Prot_kinase_dom"/>
</dbReference>
<evidence type="ECO:0000313" key="10">
    <source>
        <dbReference type="Proteomes" id="UP000003374"/>
    </source>
</evidence>
<dbReference type="InterPro" id="IPR008271">
    <property type="entry name" value="Ser/Thr_kinase_AS"/>
</dbReference>
<feature type="region of interest" description="Disordered" evidence="6">
    <location>
        <begin position="93"/>
        <end position="158"/>
    </location>
</feature>
<proteinExistence type="predicted"/>
<dbReference type="PANTHER" id="PTHR43289:SF6">
    <property type="entry name" value="SERINE_THREONINE-PROTEIN KINASE NEKL-3"/>
    <property type="match status" value="1"/>
</dbReference>
<evidence type="ECO:0000256" key="4">
    <source>
        <dbReference type="ARBA" id="ARBA00022840"/>
    </source>
</evidence>
<dbReference type="SUPFAM" id="SSF56112">
    <property type="entry name" value="Protein kinase-like (PK-like)"/>
    <property type="match status" value="1"/>
</dbReference>
<evidence type="ECO:0000259" key="8">
    <source>
        <dbReference type="PROSITE" id="PS50011"/>
    </source>
</evidence>
<reference evidence="9 10" key="1">
    <citation type="submission" date="2006-02" db="EMBL/GenBank/DDBJ databases">
        <authorList>
            <person name="Waterbury J."/>
            <person name="Ferriera S."/>
            <person name="Johnson J."/>
            <person name="Kravitz S."/>
            <person name="Halpern A."/>
            <person name="Remington K."/>
            <person name="Beeson K."/>
            <person name="Tran B."/>
            <person name="Rogers Y.-H."/>
            <person name="Friedman R."/>
            <person name="Venter J.C."/>
        </authorList>
    </citation>
    <scope>NUCLEOTIDE SEQUENCE [LARGE SCALE GENOMIC DNA]</scope>
    <source>
        <strain evidence="9 10">Nb-231</strain>
    </source>
</reference>
<dbReference type="CDD" id="cd14014">
    <property type="entry name" value="STKc_PknB_like"/>
    <property type="match status" value="1"/>
</dbReference>
<dbReference type="STRING" id="314278.NB231_12229"/>
<protein>
    <recommendedName>
        <fullName evidence="8">Protein kinase domain-containing protein</fullName>
    </recommendedName>
</protein>
<dbReference type="Pfam" id="PF00069">
    <property type="entry name" value="Pkinase"/>
    <property type="match status" value="1"/>
</dbReference>
<comment type="caution">
    <text evidence="9">The sequence shown here is derived from an EMBL/GenBank/DDBJ whole genome shotgun (WGS) entry which is preliminary data.</text>
</comment>
<dbReference type="GO" id="GO:0004674">
    <property type="term" value="F:protein serine/threonine kinase activity"/>
    <property type="evidence" value="ECO:0007669"/>
    <property type="project" value="TreeGrafter"/>
</dbReference>
<dbReference type="HOGENOM" id="CLU_451162_0_0_6"/>
<evidence type="ECO:0000313" key="9">
    <source>
        <dbReference type="EMBL" id="EAR22504.1"/>
    </source>
</evidence>
<dbReference type="InterPro" id="IPR011009">
    <property type="entry name" value="Kinase-like_dom_sf"/>
</dbReference>
<dbReference type="PROSITE" id="PS00108">
    <property type="entry name" value="PROTEIN_KINASE_ST"/>
    <property type="match status" value="1"/>
</dbReference>
<accession>A4BPK3</accession>
<dbReference type="GO" id="GO:0005524">
    <property type="term" value="F:ATP binding"/>
    <property type="evidence" value="ECO:0007669"/>
    <property type="project" value="UniProtKB-UniRule"/>
</dbReference>
<organism evidence="9 10">
    <name type="scientific">Nitrococcus mobilis Nb-231</name>
    <dbReference type="NCBI Taxonomy" id="314278"/>
    <lineage>
        <taxon>Bacteria</taxon>
        <taxon>Pseudomonadati</taxon>
        <taxon>Pseudomonadota</taxon>
        <taxon>Gammaproteobacteria</taxon>
        <taxon>Chromatiales</taxon>
        <taxon>Ectothiorhodospiraceae</taxon>
        <taxon>Nitrococcus</taxon>
    </lineage>
</organism>
<dbReference type="PROSITE" id="PS50011">
    <property type="entry name" value="PROTEIN_KINASE_DOM"/>
    <property type="match status" value="1"/>
</dbReference>
<evidence type="ECO:0000256" key="1">
    <source>
        <dbReference type="ARBA" id="ARBA00022679"/>
    </source>
</evidence>
<keyword evidence="3" id="KW-0418">Kinase</keyword>
<gene>
    <name evidence="9" type="ORF">NB231_12229</name>
</gene>
<dbReference type="eggNOG" id="COG0515">
    <property type="taxonomic scope" value="Bacteria"/>
</dbReference>
<keyword evidence="1" id="KW-0808">Transferase</keyword>
<dbReference type="AlphaFoldDB" id="A4BPK3"/>